<evidence type="ECO:0000256" key="3">
    <source>
        <dbReference type="ARBA" id="ARBA00022989"/>
    </source>
</evidence>
<keyword evidence="5" id="KW-1003">Cell membrane</keyword>
<gene>
    <name evidence="6" type="ORF">J5Y10_23625</name>
</gene>
<evidence type="ECO:0000256" key="1">
    <source>
        <dbReference type="ARBA" id="ARBA00004141"/>
    </source>
</evidence>
<evidence type="ECO:0000256" key="4">
    <source>
        <dbReference type="ARBA" id="ARBA00023136"/>
    </source>
</evidence>
<evidence type="ECO:0000256" key="5">
    <source>
        <dbReference type="RuleBase" id="RU363041"/>
    </source>
</evidence>
<dbReference type="Pfam" id="PF01925">
    <property type="entry name" value="TauE"/>
    <property type="match status" value="1"/>
</dbReference>
<proteinExistence type="inferred from homology"/>
<evidence type="ECO:0000313" key="7">
    <source>
        <dbReference type="Proteomes" id="UP000677537"/>
    </source>
</evidence>
<organism evidence="6 7">
    <name type="scientific">Roseomonas indoligenes</name>
    <dbReference type="NCBI Taxonomy" id="2820811"/>
    <lineage>
        <taxon>Bacteria</taxon>
        <taxon>Pseudomonadati</taxon>
        <taxon>Pseudomonadota</taxon>
        <taxon>Alphaproteobacteria</taxon>
        <taxon>Acetobacterales</taxon>
        <taxon>Roseomonadaceae</taxon>
        <taxon>Roseomonas</taxon>
    </lineage>
</organism>
<evidence type="ECO:0000256" key="2">
    <source>
        <dbReference type="ARBA" id="ARBA00022692"/>
    </source>
</evidence>
<dbReference type="GO" id="GO:0005886">
    <property type="term" value="C:plasma membrane"/>
    <property type="evidence" value="ECO:0007669"/>
    <property type="project" value="UniProtKB-SubCell"/>
</dbReference>
<dbReference type="PROSITE" id="PS51257">
    <property type="entry name" value="PROKAR_LIPOPROTEIN"/>
    <property type="match status" value="1"/>
</dbReference>
<feature type="transmembrane region" description="Helical" evidence="5">
    <location>
        <begin position="207"/>
        <end position="227"/>
    </location>
</feature>
<feature type="transmembrane region" description="Helical" evidence="5">
    <location>
        <begin position="106"/>
        <end position="124"/>
    </location>
</feature>
<comment type="subcellular location">
    <subcellularLocation>
        <location evidence="5">Cell membrane</location>
        <topology evidence="5">Multi-pass membrane protein</topology>
    </subcellularLocation>
    <subcellularLocation>
        <location evidence="1">Membrane</location>
        <topology evidence="1">Multi-pass membrane protein</topology>
    </subcellularLocation>
</comment>
<dbReference type="PANTHER" id="PTHR43701">
    <property type="entry name" value="MEMBRANE TRANSPORTER PROTEIN MJ0441-RELATED"/>
    <property type="match status" value="1"/>
</dbReference>
<feature type="transmembrane region" description="Helical" evidence="5">
    <location>
        <begin position="233"/>
        <end position="251"/>
    </location>
</feature>
<dbReference type="InterPro" id="IPR002781">
    <property type="entry name" value="TM_pro_TauE-like"/>
</dbReference>
<dbReference type="PANTHER" id="PTHR43701:SF5">
    <property type="entry name" value="MEMBRANE TRANSPORTER PROTEIN-RELATED"/>
    <property type="match status" value="1"/>
</dbReference>
<accession>A0A940N2Y9</accession>
<protein>
    <recommendedName>
        <fullName evidence="5">Probable membrane transporter protein</fullName>
    </recommendedName>
</protein>
<dbReference type="Proteomes" id="UP000677537">
    <property type="component" value="Unassembled WGS sequence"/>
</dbReference>
<feature type="transmembrane region" description="Helical" evidence="5">
    <location>
        <begin position="178"/>
        <end position="200"/>
    </location>
</feature>
<comment type="similarity">
    <text evidence="5">Belongs to the 4-toluene sulfonate uptake permease (TSUP) (TC 2.A.102) family.</text>
</comment>
<feature type="transmembrane region" description="Helical" evidence="5">
    <location>
        <begin position="53"/>
        <end position="70"/>
    </location>
</feature>
<keyword evidence="2 5" id="KW-0812">Transmembrane</keyword>
<comment type="caution">
    <text evidence="6">The sequence shown here is derived from an EMBL/GenBank/DDBJ whole genome shotgun (WGS) entry which is preliminary data.</text>
</comment>
<reference evidence="6" key="1">
    <citation type="submission" date="2021-03" db="EMBL/GenBank/DDBJ databases">
        <authorList>
            <person name="So Y."/>
        </authorList>
    </citation>
    <scope>NUCLEOTIDE SEQUENCE</scope>
    <source>
        <strain evidence="6">SG15</strain>
    </source>
</reference>
<sequence length="252" mass="26216">MEPRGRQHPLMDHAVLLTFLIACVSLLYATVGQAGGTAFLAVMAFAGFPAGEMRPTALLMNIVAAGYATWRLHRSGVIDWRLLLPIALPSLVTAFLGGLLVLDGPLYFRATGILLIVAAGLMLYRRRPSDSSTTVRLQPAMLAGAVAGFLSGVTGVGGGVFLVPQLVLFGWASARHTAGISAPFILFNSVLGLAGALLAGQQIASGTAAYSVGAIIGAILGAAIGQRWMTERATSYVLAAVLLFAGTRLLLR</sequence>
<feature type="transmembrane region" description="Helical" evidence="5">
    <location>
        <begin position="145"/>
        <end position="172"/>
    </location>
</feature>
<name>A0A940N2Y9_9PROT</name>
<evidence type="ECO:0000313" key="6">
    <source>
        <dbReference type="EMBL" id="MBP0495795.1"/>
    </source>
</evidence>
<dbReference type="EMBL" id="JAGIZA010000021">
    <property type="protein sequence ID" value="MBP0495795.1"/>
    <property type="molecule type" value="Genomic_DNA"/>
</dbReference>
<keyword evidence="7" id="KW-1185">Reference proteome</keyword>
<keyword evidence="3 5" id="KW-1133">Transmembrane helix</keyword>
<dbReference type="InterPro" id="IPR051598">
    <property type="entry name" value="TSUP/Inactive_protease-like"/>
</dbReference>
<dbReference type="AlphaFoldDB" id="A0A940N2Y9"/>
<feature type="transmembrane region" description="Helical" evidence="5">
    <location>
        <begin position="82"/>
        <end position="100"/>
    </location>
</feature>
<keyword evidence="4 5" id="KW-0472">Membrane</keyword>